<gene>
    <name evidence="3" type="ORF">VFPPC_00742</name>
</gene>
<evidence type="ECO:0000313" key="4">
    <source>
        <dbReference type="Proteomes" id="UP000078397"/>
    </source>
</evidence>
<dbReference type="SUPFAM" id="SSF51735">
    <property type="entry name" value="NAD(P)-binding Rossmann-fold domains"/>
    <property type="match status" value="1"/>
</dbReference>
<protein>
    <submittedName>
        <fullName evidence="3">Dehydrogenase</fullName>
    </submittedName>
</protein>
<dbReference type="RefSeq" id="XP_018148978.1">
    <property type="nucleotide sequence ID" value="XM_018280702.1"/>
</dbReference>
<evidence type="ECO:0000256" key="1">
    <source>
        <dbReference type="ARBA" id="ARBA00006484"/>
    </source>
</evidence>
<evidence type="ECO:0000256" key="2">
    <source>
        <dbReference type="ARBA" id="ARBA00023002"/>
    </source>
</evidence>
<dbReference type="InterPro" id="IPR002347">
    <property type="entry name" value="SDR_fam"/>
</dbReference>
<accession>A0A179G4Y5</accession>
<dbReference type="GO" id="GO:0016491">
    <property type="term" value="F:oxidoreductase activity"/>
    <property type="evidence" value="ECO:0007669"/>
    <property type="project" value="UniProtKB-KW"/>
</dbReference>
<organism evidence="3 4">
    <name type="scientific">Pochonia chlamydosporia 170</name>
    <dbReference type="NCBI Taxonomy" id="1380566"/>
    <lineage>
        <taxon>Eukaryota</taxon>
        <taxon>Fungi</taxon>
        <taxon>Dikarya</taxon>
        <taxon>Ascomycota</taxon>
        <taxon>Pezizomycotina</taxon>
        <taxon>Sordariomycetes</taxon>
        <taxon>Hypocreomycetidae</taxon>
        <taxon>Hypocreales</taxon>
        <taxon>Clavicipitaceae</taxon>
        <taxon>Pochonia</taxon>
    </lineage>
</organism>
<dbReference type="AlphaFoldDB" id="A0A179G4Y5"/>
<reference evidence="3 4" key="1">
    <citation type="journal article" date="2016" name="PLoS Pathog.">
        <title>Biosynthesis of antibiotic leucinostatins in bio-control fungus Purpureocillium lilacinum and their inhibition on phytophthora revealed by genome mining.</title>
        <authorList>
            <person name="Wang G."/>
            <person name="Liu Z."/>
            <person name="Lin R."/>
            <person name="Li E."/>
            <person name="Mao Z."/>
            <person name="Ling J."/>
            <person name="Yang Y."/>
            <person name="Yin W.B."/>
            <person name="Xie B."/>
        </authorList>
    </citation>
    <scope>NUCLEOTIDE SEQUENCE [LARGE SCALE GENOMIC DNA]</scope>
    <source>
        <strain evidence="3">170</strain>
    </source>
</reference>
<dbReference type="EMBL" id="LSBJ02000001">
    <property type="protein sequence ID" value="OAQ72895.1"/>
    <property type="molecule type" value="Genomic_DNA"/>
</dbReference>
<dbReference type="OrthoDB" id="5336600at2759"/>
<dbReference type="KEGG" id="pchm:VFPPC_00742"/>
<keyword evidence="2" id="KW-0560">Oxidoreductase</keyword>
<name>A0A179G4Y5_METCM</name>
<dbReference type="GeneID" id="28844696"/>
<dbReference type="Proteomes" id="UP000078397">
    <property type="component" value="Unassembled WGS sequence"/>
</dbReference>
<dbReference type="Pfam" id="PF00106">
    <property type="entry name" value="adh_short"/>
    <property type="match status" value="1"/>
</dbReference>
<evidence type="ECO:0000313" key="3">
    <source>
        <dbReference type="EMBL" id="OAQ72895.1"/>
    </source>
</evidence>
<comment type="similarity">
    <text evidence="1">Belongs to the short-chain dehydrogenases/reductases (SDR) family.</text>
</comment>
<comment type="caution">
    <text evidence="3">The sequence shown here is derived from an EMBL/GenBank/DDBJ whole genome shotgun (WGS) entry which is preliminary data.</text>
</comment>
<keyword evidence="4" id="KW-1185">Reference proteome</keyword>
<dbReference type="PANTHER" id="PTHR43669:SF3">
    <property type="entry name" value="ALCOHOL DEHYDROGENASE, PUTATIVE (AFU_ORTHOLOGUE AFUA_3G03445)-RELATED"/>
    <property type="match status" value="1"/>
</dbReference>
<dbReference type="PANTHER" id="PTHR43669">
    <property type="entry name" value="5-KETO-D-GLUCONATE 5-REDUCTASE"/>
    <property type="match status" value="1"/>
</dbReference>
<dbReference type="InterPro" id="IPR036291">
    <property type="entry name" value="NAD(P)-bd_dom_sf"/>
</dbReference>
<proteinExistence type="inferred from homology"/>
<sequence>MSPYSLVVIGSGPGIGSHVARQFAKQGFSKIALVARNSTQLVKAHISVEEAMRGANVVVKTYSVDITDSEKLKATLEQVEIDLGPPEVVFFNAARVLPSTLLETSDDEMVYDFKITVNALHQTAKWAVPQLTKLAKTDSSAKPSLIVTSSHLPREPLPEAFVLSLTKAAQRNLSESLAKVYGPQGVHIGLVIVAGMVAPDNDKLNPLHIAEKTFELYNQERDEWTLEVVIRE</sequence>
<dbReference type="Gene3D" id="3.40.50.720">
    <property type="entry name" value="NAD(P)-binding Rossmann-like Domain"/>
    <property type="match status" value="1"/>
</dbReference>
<dbReference type="STRING" id="1380566.A0A179G4Y5"/>